<evidence type="ECO:0000256" key="1">
    <source>
        <dbReference type="SAM" id="MobiDB-lite"/>
    </source>
</evidence>
<accession>A0A0A9WBW9</accession>
<protein>
    <submittedName>
        <fullName evidence="2">Isopentenyl-diphosphate Delta-isomerase</fullName>
    </submittedName>
</protein>
<evidence type="ECO:0000313" key="2">
    <source>
        <dbReference type="EMBL" id="JAG04891.1"/>
    </source>
</evidence>
<feature type="compositionally biased region" description="Polar residues" evidence="1">
    <location>
        <begin position="49"/>
        <end position="67"/>
    </location>
</feature>
<dbReference type="GO" id="GO:0016853">
    <property type="term" value="F:isomerase activity"/>
    <property type="evidence" value="ECO:0007669"/>
    <property type="project" value="UniProtKB-KW"/>
</dbReference>
<organism evidence="2">
    <name type="scientific">Lygus hesperus</name>
    <name type="common">Western plant bug</name>
    <dbReference type="NCBI Taxonomy" id="30085"/>
    <lineage>
        <taxon>Eukaryota</taxon>
        <taxon>Metazoa</taxon>
        <taxon>Ecdysozoa</taxon>
        <taxon>Arthropoda</taxon>
        <taxon>Hexapoda</taxon>
        <taxon>Insecta</taxon>
        <taxon>Pterygota</taxon>
        <taxon>Neoptera</taxon>
        <taxon>Paraneoptera</taxon>
        <taxon>Hemiptera</taxon>
        <taxon>Heteroptera</taxon>
        <taxon>Panheteroptera</taxon>
        <taxon>Cimicomorpha</taxon>
        <taxon>Miridae</taxon>
        <taxon>Mirini</taxon>
        <taxon>Lygus</taxon>
    </lineage>
</organism>
<feature type="compositionally biased region" description="Polar residues" evidence="1">
    <location>
        <begin position="15"/>
        <end position="42"/>
    </location>
</feature>
<sequence length="122" mass="14013">MIPSRRKSARDKLQVQKSPSRSQPSRTSEFGTVRSVQSVQSSADRRRTQSSVNKTPSWGKSFDGQSASYSEGHPFEFLEKKPLGAREWIVVIVEICVTYSGHMVRKRKSNPEEALRQWRTMR</sequence>
<reference evidence="2" key="1">
    <citation type="journal article" date="2014" name="PLoS ONE">
        <title>Transcriptome-Based Identification of ABC Transporters in the Western Tarnished Plant Bug Lygus hesperus.</title>
        <authorList>
            <person name="Hull J.J."/>
            <person name="Chaney K."/>
            <person name="Geib S.M."/>
            <person name="Fabrick J.A."/>
            <person name="Brent C.S."/>
            <person name="Walsh D."/>
            <person name="Lavine L.C."/>
        </authorList>
    </citation>
    <scope>NUCLEOTIDE SEQUENCE</scope>
</reference>
<gene>
    <name evidence="2" type="primary">idi</name>
    <name evidence="2" type="ORF">CM83_100827</name>
</gene>
<feature type="region of interest" description="Disordered" evidence="1">
    <location>
        <begin position="1"/>
        <end position="67"/>
    </location>
</feature>
<proteinExistence type="predicted"/>
<keyword evidence="2" id="KW-0413">Isomerase</keyword>
<name>A0A0A9WBW9_LYGHE</name>
<dbReference type="AlphaFoldDB" id="A0A0A9WBW9"/>
<reference evidence="2" key="2">
    <citation type="submission" date="2014-07" db="EMBL/GenBank/DDBJ databases">
        <authorList>
            <person name="Hull J."/>
        </authorList>
    </citation>
    <scope>NUCLEOTIDE SEQUENCE</scope>
</reference>
<feature type="non-terminal residue" evidence="2">
    <location>
        <position position="122"/>
    </location>
</feature>
<dbReference type="EMBL" id="GBHO01038713">
    <property type="protein sequence ID" value="JAG04891.1"/>
    <property type="molecule type" value="Transcribed_RNA"/>
</dbReference>